<organism evidence="1 2">
    <name type="scientific">Hibiscus sabdariffa</name>
    <name type="common">roselle</name>
    <dbReference type="NCBI Taxonomy" id="183260"/>
    <lineage>
        <taxon>Eukaryota</taxon>
        <taxon>Viridiplantae</taxon>
        <taxon>Streptophyta</taxon>
        <taxon>Embryophyta</taxon>
        <taxon>Tracheophyta</taxon>
        <taxon>Spermatophyta</taxon>
        <taxon>Magnoliopsida</taxon>
        <taxon>eudicotyledons</taxon>
        <taxon>Gunneridae</taxon>
        <taxon>Pentapetalae</taxon>
        <taxon>rosids</taxon>
        <taxon>malvids</taxon>
        <taxon>Malvales</taxon>
        <taxon>Malvaceae</taxon>
        <taxon>Malvoideae</taxon>
        <taxon>Hibiscus</taxon>
    </lineage>
</organism>
<protein>
    <submittedName>
        <fullName evidence="1">Uncharacterized protein</fullName>
    </submittedName>
</protein>
<reference evidence="1 2" key="1">
    <citation type="journal article" date="2024" name="G3 (Bethesda)">
        <title>Genome assembly of Hibiscus sabdariffa L. provides insights into metabolisms of medicinal natural products.</title>
        <authorList>
            <person name="Kim T."/>
        </authorList>
    </citation>
    <scope>NUCLEOTIDE SEQUENCE [LARGE SCALE GENOMIC DNA]</scope>
    <source>
        <strain evidence="1">TK-2024</strain>
        <tissue evidence="1">Old leaves</tissue>
    </source>
</reference>
<keyword evidence="2" id="KW-1185">Reference proteome</keyword>
<comment type="caution">
    <text evidence="1">The sequence shown here is derived from an EMBL/GenBank/DDBJ whole genome shotgun (WGS) entry which is preliminary data.</text>
</comment>
<proteinExistence type="predicted"/>
<accession>A0ABR2DU16</accession>
<dbReference type="EMBL" id="JBBPBM010000023">
    <property type="protein sequence ID" value="KAK8545823.1"/>
    <property type="molecule type" value="Genomic_DNA"/>
</dbReference>
<gene>
    <name evidence="1" type="ORF">V6N12_026642</name>
</gene>
<dbReference type="Proteomes" id="UP001472677">
    <property type="component" value="Unassembled WGS sequence"/>
</dbReference>
<name>A0ABR2DU16_9ROSI</name>
<evidence type="ECO:0000313" key="1">
    <source>
        <dbReference type="EMBL" id="KAK8545823.1"/>
    </source>
</evidence>
<sequence length="129" mass="14670">MAAHKFRSRFRKPQTISSYFSYQQWAEHAPKHKRLLTIEMAEFRTHVGNSSNVYISAMLNAGQALKKDISSIDIWKLGHTLPITTHITLHIPLKIVKPNNDSFLLIFPIRKIVISDAGSSDKAFNVTPK</sequence>
<evidence type="ECO:0000313" key="2">
    <source>
        <dbReference type="Proteomes" id="UP001472677"/>
    </source>
</evidence>